<evidence type="ECO:0000256" key="1">
    <source>
        <dbReference type="SAM" id="MobiDB-lite"/>
    </source>
</evidence>
<reference evidence="2 4" key="2">
    <citation type="submission" date="2018-12" db="EMBL/GenBank/DDBJ databases">
        <title>Streptomyces griseoviridis F1-27 complete genome.</title>
        <authorList>
            <person name="Mariita R.M."/>
            <person name="Sello J.K."/>
        </authorList>
    </citation>
    <scope>NUCLEOTIDE SEQUENCE [LARGE SCALE GENOMIC DNA]</scope>
    <source>
        <strain evidence="2 4">F1-27</strain>
    </source>
</reference>
<dbReference type="KEGG" id="sgd:ELQ87_09545"/>
<keyword evidence="5" id="KW-1185">Reference proteome</keyword>
<evidence type="ECO:0000313" key="4">
    <source>
        <dbReference type="Proteomes" id="UP000271291"/>
    </source>
</evidence>
<reference evidence="3 5" key="1">
    <citation type="submission" date="2018-04" db="EMBL/GenBank/DDBJ databases">
        <title>Complete genome sequences of Streptomyces griseoviridis K61 and characterization of antagonistic properties of biological control agents.</title>
        <authorList>
            <person name="Mariita R.M."/>
            <person name="Sello J.K."/>
        </authorList>
    </citation>
    <scope>NUCLEOTIDE SEQUENCE [LARGE SCALE GENOMIC DNA]</scope>
    <source>
        <strain evidence="3 5">K61</strain>
    </source>
</reference>
<dbReference type="Proteomes" id="UP000271291">
    <property type="component" value="Chromosome"/>
</dbReference>
<sequence length="123" mass="13524">MSLADEHEVDVEFYHRDGTIYVDTRTSAPEQLLILLDGLGLERHGAQGEIWHQVPDQMDEIAMKDMADRAVWLLTRHSFQVSIDGGLFGGTAYRAALDASPAHRPAPAPAAPAPSASHPRRTR</sequence>
<dbReference type="OrthoDB" id="4248053at2"/>
<name>A0A3S9ZA01_STRGD</name>
<evidence type="ECO:0000313" key="3">
    <source>
        <dbReference type="EMBL" id="QCN88644.1"/>
    </source>
</evidence>
<accession>A0A3S9ZA01</accession>
<dbReference type="AlphaFoldDB" id="A0A3S9ZA01"/>
<dbReference type="EMBL" id="CP029078">
    <property type="protein sequence ID" value="QCN88644.1"/>
    <property type="molecule type" value="Genomic_DNA"/>
</dbReference>
<dbReference type="RefSeq" id="WP_127177401.1">
    <property type="nucleotide sequence ID" value="NZ_CP029078.1"/>
</dbReference>
<feature type="region of interest" description="Disordered" evidence="1">
    <location>
        <begin position="99"/>
        <end position="123"/>
    </location>
</feature>
<proteinExistence type="predicted"/>
<protein>
    <submittedName>
        <fullName evidence="2">Uncharacterized protein</fullName>
    </submittedName>
</protein>
<evidence type="ECO:0000313" key="2">
    <source>
        <dbReference type="EMBL" id="AZS84500.1"/>
    </source>
</evidence>
<gene>
    <name evidence="3" type="ORF">DDJ31_29775</name>
    <name evidence="2" type="ORF">ELQ87_09545</name>
</gene>
<dbReference type="Proteomes" id="UP000501753">
    <property type="component" value="Chromosome"/>
</dbReference>
<organism evidence="2 4">
    <name type="scientific">Streptomyces griseoviridis</name>
    <dbReference type="NCBI Taxonomy" id="45398"/>
    <lineage>
        <taxon>Bacteria</taxon>
        <taxon>Bacillati</taxon>
        <taxon>Actinomycetota</taxon>
        <taxon>Actinomycetes</taxon>
        <taxon>Kitasatosporales</taxon>
        <taxon>Streptomycetaceae</taxon>
        <taxon>Streptomyces</taxon>
    </lineage>
</organism>
<evidence type="ECO:0000313" key="5">
    <source>
        <dbReference type="Proteomes" id="UP000501753"/>
    </source>
</evidence>
<dbReference type="EMBL" id="CP034687">
    <property type="protein sequence ID" value="AZS84500.1"/>
    <property type="molecule type" value="Genomic_DNA"/>
</dbReference>